<comment type="catalytic activity">
    <reaction evidence="6">
        <text>adenosine(37) in tRNA1(Val) + S-adenosyl-L-methionine = N(6)-methyladenosine(37) in tRNA1(Val) + S-adenosyl-L-homocysteine + H(+)</text>
        <dbReference type="Rhea" id="RHEA:43160"/>
        <dbReference type="Rhea" id="RHEA-COMP:10369"/>
        <dbReference type="Rhea" id="RHEA-COMP:10370"/>
        <dbReference type="ChEBI" id="CHEBI:15378"/>
        <dbReference type="ChEBI" id="CHEBI:57856"/>
        <dbReference type="ChEBI" id="CHEBI:59789"/>
        <dbReference type="ChEBI" id="CHEBI:74411"/>
        <dbReference type="ChEBI" id="CHEBI:74449"/>
        <dbReference type="EC" id="2.1.1.223"/>
    </reaction>
</comment>
<organism evidence="8 9">
    <name type="scientific">Taibaiella lutea</name>
    <dbReference type="NCBI Taxonomy" id="2608001"/>
    <lineage>
        <taxon>Bacteria</taxon>
        <taxon>Pseudomonadati</taxon>
        <taxon>Bacteroidota</taxon>
        <taxon>Chitinophagia</taxon>
        <taxon>Chitinophagales</taxon>
        <taxon>Chitinophagaceae</taxon>
        <taxon>Taibaiella</taxon>
    </lineage>
</organism>
<evidence type="ECO:0000256" key="5">
    <source>
        <dbReference type="ARBA" id="ARBA00022694"/>
    </source>
</evidence>
<dbReference type="CDD" id="cd02440">
    <property type="entry name" value="AdoMet_MTases"/>
    <property type="match status" value="1"/>
</dbReference>
<keyword evidence="1 6" id="KW-0963">Cytoplasm</keyword>
<gene>
    <name evidence="8" type="ORF">F0919_04365</name>
</gene>
<dbReference type="GO" id="GO:0016430">
    <property type="term" value="F:tRNA (adenine-N6)-methyltransferase activity"/>
    <property type="evidence" value="ECO:0007669"/>
    <property type="project" value="UniProtKB-UniRule"/>
</dbReference>
<dbReference type="InterPro" id="IPR029063">
    <property type="entry name" value="SAM-dependent_MTases_sf"/>
</dbReference>
<evidence type="ECO:0000313" key="9">
    <source>
        <dbReference type="Proteomes" id="UP000323632"/>
    </source>
</evidence>
<dbReference type="PANTHER" id="PTHR47739">
    <property type="entry name" value="TRNA1(VAL) (ADENINE(37)-N6)-METHYLTRANSFERASE"/>
    <property type="match status" value="1"/>
</dbReference>
<dbReference type="PROSITE" id="PS00092">
    <property type="entry name" value="N6_MTASE"/>
    <property type="match status" value="1"/>
</dbReference>
<keyword evidence="9" id="KW-1185">Reference proteome</keyword>
<comment type="caution">
    <text evidence="8">The sequence shown here is derived from an EMBL/GenBank/DDBJ whole genome shotgun (WGS) entry which is preliminary data.</text>
</comment>
<protein>
    <recommendedName>
        <fullName evidence="6">tRNA1(Val) (adenine(37)-N6)-methyltransferase</fullName>
        <ecNumber evidence="6">2.1.1.223</ecNumber>
    </recommendedName>
    <alternativeName>
        <fullName evidence="6">tRNA m6A37 methyltransferase</fullName>
    </alternativeName>
</protein>
<keyword evidence="4 6" id="KW-0949">S-adenosyl-L-methionine</keyword>
<dbReference type="InterPro" id="IPR022882">
    <property type="entry name" value="tRNA_adenine-N6_MeTrfase"/>
</dbReference>
<feature type="domain" description="Methyltransferase small" evidence="7">
    <location>
        <begin position="43"/>
        <end position="131"/>
    </location>
</feature>
<accession>A0A5M6CPN5</accession>
<evidence type="ECO:0000256" key="3">
    <source>
        <dbReference type="ARBA" id="ARBA00022679"/>
    </source>
</evidence>
<sequence>MPNDWFQFKQFKVHQEKCAMKVSTDACIQGAWAAAEFAALCKPEAKVLDIGTGTGLLTLMLAQAMPDAHFDAIEINEDAYLQAVSNFEASDWKQHLNTFHTSLSDFAGTAESTSKYDFIICNPPFFQNHLESQSKARNDARHSQSLSKQELADAVAGLLKTDGVFCVMFPETEWDNWLSAMKEHGFALLKQLTVQPSISTKPNRTIGLIAKKDTQSLIKVGLTIYNDDRNYTASMRLLLKDYYLKLN</sequence>
<keyword evidence="2 6" id="KW-0489">Methyltransferase</keyword>
<dbReference type="GO" id="GO:0008033">
    <property type="term" value="P:tRNA processing"/>
    <property type="evidence" value="ECO:0007669"/>
    <property type="project" value="UniProtKB-UniRule"/>
</dbReference>
<dbReference type="RefSeq" id="WP_150031490.1">
    <property type="nucleotide sequence ID" value="NZ_VWSH01000001.1"/>
</dbReference>
<evidence type="ECO:0000256" key="2">
    <source>
        <dbReference type="ARBA" id="ARBA00022603"/>
    </source>
</evidence>
<dbReference type="EMBL" id="VWSH01000001">
    <property type="protein sequence ID" value="KAA5536913.1"/>
    <property type="molecule type" value="Genomic_DNA"/>
</dbReference>
<dbReference type="InterPro" id="IPR050210">
    <property type="entry name" value="tRNA_Adenine-N(6)_MTase"/>
</dbReference>
<dbReference type="SUPFAM" id="SSF53335">
    <property type="entry name" value="S-adenosyl-L-methionine-dependent methyltransferases"/>
    <property type="match status" value="1"/>
</dbReference>
<dbReference type="EC" id="2.1.1.223" evidence="6"/>
<evidence type="ECO:0000256" key="4">
    <source>
        <dbReference type="ARBA" id="ARBA00022691"/>
    </source>
</evidence>
<name>A0A5M6CPN5_9BACT</name>
<dbReference type="InterPro" id="IPR007848">
    <property type="entry name" value="Small_mtfrase_dom"/>
</dbReference>
<dbReference type="InterPro" id="IPR002052">
    <property type="entry name" value="DNA_methylase_N6_adenine_CS"/>
</dbReference>
<comment type="function">
    <text evidence="6">Specifically methylates the adenine in position 37 of tRNA(1)(Val) (anticodon cmo5UAC).</text>
</comment>
<dbReference type="GO" id="GO:0003676">
    <property type="term" value="F:nucleic acid binding"/>
    <property type="evidence" value="ECO:0007669"/>
    <property type="project" value="InterPro"/>
</dbReference>
<evidence type="ECO:0000256" key="1">
    <source>
        <dbReference type="ARBA" id="ARBA00022490"/>
    </source>
</evidence>
<dbReference type="AlphaFoldDB" id="A0A5M6CPN5"/>
<dbReference type="GO" id="GO:0032259">
    <property type="term" value="P:methylation"/>
    <property type="evidence" value="ECO:0007669"/>
    <property type="project" value="UniProtKB-KW"/>
</dbReference>
<proteinExistence type="inferred from homology"/>
<dbReference type="Pfam" id="PF05175">
    <property type="entry name" value="MTS"/>
    <property type="match status" value="1"/>
</dbReference>
<dbReference type="GO" id="GO:0005737">
    <property type="term" value="C:cytoplasm"/>
    <property type="evidence" value="ECO:0007669"/>
    <property type="project" value="UniProtKB-SubCell"/>
</dbReference>
<evidence type="ECO:0000256" key="6">
    <source>
        <dbReference type="HAMAP-Rule" id="MF_01872"/>
    </source>
</evidence>
<dbReference type="PANTHER" id="PTHR47739:SF1">
    <property type="entry name" value="TRNA1(VAL) (ADENINE(37)-N6)-METHYLTRANSFERASE"/>
    <property type="match status" value="1"/>
</dbReference>
<evidence type="ECO:0000259" key="7">
    <source>
        <dbReference type="Pfam" id="PF05175"/>
    </source>
</evidence>
<comment type="subcellular location">
    <subcellularLocation>
        <location evidence="6">Cytoplasm</location>
    </subcellularLocation>
</comment>
<dbReference type="HAMAP" id="MF_01872">
    <property type="entry name" value="tRNA_methyltr_YfiC"/>
    <property type="match status" value="1"/>
</dbReference>
<keyword evidence="5 6" id="KW-0819">tRNA processing</keyword>
<dbReference type="Proteomes" id="UP000323632">
    <property type="component" value="Unassembled WGS sequence"/>
</dbReference>
<comment type="similarity">
    <text evidence="6">Belongs to the methyltransferase superfamily. tRNA (adenine-N(6)-)-methyltransferase family.</text>
</comment>
<keyword evidence="3 6" id="KW-0808">Transferase</keyword>
<reference evidence="8 9" key="1">
    <citation type="submission" date="2019-09" db="EMBL/GenBank/DDBJ databases">
        <title>Genome sequence and assembly of Taibaiella sp.</title>
        <authorList>
            <person name="Chhetri G."/>
        </authorList>
    </citation>
    <scope>NUCLEOTIDE SEQUENCE [LARGE SCALE GENOMIC DNA]</scope>
    <source>
        <strain evidence="8 9">KVB11</strain>
    </source>
</reference>
<dbReference type="Gene3D" id="3.40.50.150">
    <property type="entry name" value="Vaccinia Virus protein VP39"/>
    <property type="match status" value="1"/>
</dbReference>
<evidence type="ECO:0000313" key="8">
    <source>
        <dbReference type="EMBL" id="KAA5536913.1"/>
    </source>
</evidence>